<dbReference type="GO" id="GO:0030420">
    <property type="term" value="P:establishment of competence for transformation"/>
    <property type="evidence" value="ECO:0007669"/>
    <property type="project" value="UniProtKB-KW"/>
</dbReference>
<keyword evidence="7" id="KW-0961">Cell wall biogenesis/degradation</keyword>
<evidence type="ECO:0000259" key="9">
    <source>
        <dbReference type="SMART" id="SM00644"/>
    </source>
</evidence>
<dbReference type="Proteomes" id="UP000275356">
    <property type="component" value="Unassembled WGS sequence"/>
</dbReference>
<dbReference type="EC" id="3.5.1.28" evidence="3"/>
<dbReference type="OrthoDB" id="5496837at2"/>
<reference evidence="10 11" key="1">
    <citation type="submission" date="2018-11" db="EMBL/GenBank/DDBJ databases">
        <title>Sequencing the genomes of 1000 actinobacteria strains.</title>
        <authorList>
            <person name="Klenk H.-P."/>
        </authorList>
    </citation>
    <scope>NUCLEOTIDE SEQUENCE [LARGE SCALE GENOMIC DNA]</scope>
    <source>
        <strain evidence="10 11">DSM 13521</strain>
    </source>
</reference>
<dbReference type="InterPro" id="IPR036365">
    <property type="entry name" value="PGBD-like_sf"/>
</dbReference>
<dbReference type="InterPro" id="IPR002502">
    <property type="entry name" value="Amidase_domain"/>
</dbReference>
<evidence type="ECO:0000256" key="2">
    <source>
        <dbReference type="ARBA" id="ARBA00007553"/>
    </source>
</evidence>
<gene>
    <name evidence="10" type="ORF">EDD28_0081</name>
</gene>
<dbReference type="SUPFAM" id="SSF47090">
    <property type="entry name" value="PGBD-like"/>
    <property type="match status" value="1"/>
</dbReference>
<comment type="caution">
    <text evidence="10">The sequence shown here is derived from an EMBL/GenBank/DDBJ whole genome shotgun (WGS) entry which is preliminary data.</text>
</comment>
<sequence>MLIRKQLVPAAHRKVNRGVNPRTYITIHETGNTNKGADATAHGNLQANGNSRQASWHWTVDSDEAVQSYLHTDRCQHAGDGVGHGNQSSIAVEICINADGDLRLAQRNAAELVRKIMAEEGVPLSSVVQHNRWSGKDCPDLMRDGRAPYSWAQFLDLCRTGTTEPITKPLPTPPPTVTVEEKVSAGEVAKKTYAVLRVDGNWGALTTEAFQILMASIDRYSGWIDGDNGVLTRKALQSWLTNLGYYTGLIDGVVGSMTVKALQRFLARKGLYAGRIDGRLGPLTVKAFQTYLNQQRTYL</sequence>
<dbReference type="InterPro" id="IPR002477">
    <property type="entry name" value="Peptidoglycan-bd-like"/>
</dbReference>
<keyword evidence="11" id="KW-1185">Reference proteome</keyword>
<dbReference type="Pfam" id="PF01510">
    <property type="entry name" value="Amidase_2"/>
    <property type="match status" value="1"/>
</dbReference>
<comment type="catalytic activity">
    <reaction evidence="1">
        <text>Hydrolyzes the link between N-acetylmuramoyl residues and L-amino acid residues in certain cell-wall glycopeptides.</text>
        <dbReference type="EC" id="3.5.1.28"/>
    </reaction>
</comment>
<comment type="similarity">
    <text evidence="2">Belongs to the N-acetylmuramoyl-L-alanine amidase 2 family.</text>
</comment>
<dbReference type="Pfam" id="PF01471">
    <property type="entry name" value="PG_binding_1"/>
    <property type="match status" value="1"/>
</dbReference>
<dbReference type="SMART" id="SM00644">
    <property type="entry name" value="Ami_2"/>
    <property type="match status" value="1"/>
</dbReference>
<evidence type="ECO:0000313" key="11">
    <source>
        <dbReference type="Proteomes" id="UP000275356"/>
    </source>
</evidence>
<feature type="compositionally biased region" description="Polar residues" evidence="8">
    <location>
        <begin position="43"/>
        <end position="53"/>
    </location>
</feature>
<dbReference type="EMBL" id="RKHQ01000001">
    <property type="protein sequence ID" value="ROR95525.1"/>
    <property type="molecule type" value="Genomic_DNA"/>
</dbReference>
<evidence type="ECO:0000313" key="10">
    <source>
        <dbReference type="EMBL" id="ROR95525.1"/>
    </source>
</evidence>
<evidence type="ECO:0000256" key="5">
    <source>
        <dbReference type="ARBA" id="ARBA00022969"/>
    </source>
</evidence>
<dbReference type="GO" id="GO:0009254">
    <property type="term" value="P:peptidoglycan turnover"/>
    <property type="evidence" value="ECO:0007669"/>
    <property type="project" value="TreeGrafter"/>
</dbReference>
<evidence type="ECO:0000256" key="1">
    <source>
        <dbReference type="ARBA" id="ARBA00001561"/>
    </source>
</evidence>
<dbReference type="SUPFAM" id="SSF55846">
    <property type="entry name" value="N-acetylmuramoyl-L-alanine amidase-like"/>
    <property type="match status" value="1"/>
</dbReference>
<accession>A0A3N2D701</accession>
<dbReference type="PANTHER" id="PTHR30417:SF11">
    <property type="entry name" value="N-ACETYLMURAMOYL-L-ALANINE AMIDASE XLYA"/>
    <property type="match status" value="1"/>
</dbReference>
<organism evidence="10 11">
    <name type="scientific">Salana multivorans</name>
    <dbReference type="NCBI Taxonomy" id="120377"/>
    <lineage>
        <taxon>Bacteria</taxon>
        <taxon>Bacillati</taxon>
        <taxon>Actinomycetota</taxon>
        <taxon>Actinomycetes</taxon>
        <taxon>Micrococcales</taxon>
        <taxon>Beutenbergiaceae</taxon>
        <taxon>Salana</taxon>
    </lineage>
</organism>
<dbReference type="GO" id="GO:0030435">
    <property type="term" value="P:sporulation resulting in formation of a cellular spore"/>
    <property type="evidence" value="ECO:0007669"/>
    <property type="project" value="UniProtKB-KW"/>
</dbReference>
<evidence type="ECO:0000256" key="6">
    <source>
        <dbReference type="ARBA" id="ARBA00023287"/>
    </source>
</evidence>
<keyword evidence="5" id="KW-0749">Sporulation</keyword>
<dbReference type="CDD" id="cd06583">
    <property type="entry name" value="PGRP"/>
    <property type="match status" value="1"/>
</dbReference>
<evidence type="ECO:0000256" key="7">
    <source>
        <dbReference type="ARBA" id="ARBA00023316"/>
    </source>
</evidence>
<dbReference type="GO" id="GO:0008745">
    <property type="term" value="F:N-acetylmuramoyl-L-alanine amidase activity"/>
    <property type="evidence" value="ECO:0007669"/>
    <property type="project" value="UniProtKB-EC"/>
</dbReference>
<dbReference type="GO" id="GO:0071555">
    <property type="term" value="P:cell wall organization"/>
    <property type="evidence" value="ECO:0007669"/>
    <property type="project" value="UniProtKB-KW"/>
</dbReference>
<feature type="region of interest" description="Disordered" evidence="8">
    <location>
        <begin position="29"/>
        <end position="53"/>
    </location>
</feature>
<evidence type="ECO:0000256" key="3">
    <source>
        <dbReference type="ARBA" id="ARBA00011901"/>
    </source>
</evidence>
<dbReference type="AlphaFoldDB" id="A0A3N2D701"/>
<name>A0A3N2D701_9MICO</name>
<keyword evidence="6" id="KW-0178">Competence</keyword>
<protein>
    <recommendedName>
        <fullName evidence="3">N-acetylmuramoyl-L-alanine amidase</fullName>
        <ecNumber evidence="3">3.5.1.28</ecNumber>
    </recommendedName>
</protein>
<evidence type="ECO:0000256" key="4">
    <source>
        <dbReference type="ARBA" id="ARBA00022801"/>
    </source>
</evidence>
<dbReference type="PANTHER" id="PTHR30417">
    <property type="entry name" value="N-ACETYLMURAMOYL-L-ALANINE AMIDASE AMID"/>
    <property type="match status" value="1"/>
</dbReference>
<dbReference type="InterPro" id="IPR051206">
    <property type="entry name" value="NAMLAA_amidase_2"/>
</dbReference>
<dbReference type="InterPro" id="IPR036505">
    <property type="entry name" value="Amidase/PGRP_sf"/>
</dbReference>
<dbReference type="GO" id="GO:0009253">
    <property type="term" value="P:peptidoglycan catabolic process"/>
    <property type="evidence" value="ECO:0007669"/>
    <property type="project" value="InterPro"/>
</dbReference>
<proteinExistence type="inferred from homology"/>
<dbReference type="InterPro" id="IPR036366">
    <property type="entry name" value="PGBDSf"/>
</dbReference>
<dbReference type="RefSeq" id="WP_123737837.1">
    <property type="nucleotide sequence ID" value="NZ_RKHQ01000001.1"/>
</dbReference>
<evidence type="ECO:0000256" key="8">
    <source>
        <dbReference type="SAM" id="MobiDB-lite"/>
    </source>
</evidence>
<keyword evidence="4" id="KW-0378">Hydrolase</keyword>
<feature type="domain" description="N-acetylmuramoyl-L-alanine amidase" evidence="9">
    <location>
        <begin position="8"/>
        <end position="149"/>
    </location>
</feature>
<dbReference type="Gene3D" id="1.10.101.10">
    <property type="entry name" value="PGBD-like superfamily/PGBD"/>
    <property type="match status" value="1"/>
</dbReference>
<dbReference type="Gene3D" id="3.40.80.10">
    <property type="entry name" value="Peptidoglycan recognition protein-like"/>
    <property type="match status" value="1"/>
</dbReference>